<evidence type="ECO:0008006" key="3">
    <source>
        <dbReference type="Google" id="ProtNLM"/>
    </source>
</evidence>
<dbReference type="SUPFAM" id="SSF56112">
    <property type="entry name" value="Protein kinase-like (PK-like)"/>
    <property type="match status" value="1"/>
</dbReference>
<dbReference type="PANTHER" id="PTHR43883:SF1">
    <property type="entry name" value="GLUCONOKINASE"/>
    <property type="match status" value="1"/>
</dbReference>
<evidence type="ECO:0000313" key="2">
    <source>
        <dbReference type="Proteomes" id="UP000319859"/>
    </source>
</evidence>
<reference evidence="1 2" key="1">
    <citation type="submission" date="2019-06" db="EMBL/GenBank/DDBJ databases">
        <title>Genomic Encyclopedia of Type Strains, Phase IV (KMG-V): Genome sequencing to study the core and pangenomes of soil and plant-associated prokaryotes.</title>
        <authorList>
            <person name="Whitman W."/>
        </authorList>
    </citation>
    <scope>NUCLEOTIDE SEQUENCE [LARGE SCALE GENOMIC DNA]</scope>
    <source>
        <strain evidence="1 2">BR 11880</strain>
    </source>
</reference>
<dbReference type="Proteomes" id="UP000319859">
    <property type="component" value="Unassembled WGS sequence"/>
</dbReference>
<proteinExistence type="predicted"/>
<gene>
    <name evidence="1" type="ORF">FBZ89_116114</name>
</gene>
<dbReference type="EMBL" id="VITN01000016">
    <property type="protein sequence ID" value="TWB15134.1"/>
    <property type="molecule type" value="Genomic_DNA"/>
</dbReference>
<dbReference type="SUPFAM" id="SSF52540">
    <property type="entry name" value="P-loop containing nucleoside triphosphate hydrolases"/>
    <property type="match status" value="1"/>
</dbReference>
<dbReference type="RefSeq" id="WP_246172446.1">
    <property type="nucleotide sequence ID" value="NZ_VITN01000016.1"/>
</dbReference>
<dbReference type="InterPro" id="IPR011009">
    <property type="entry name" value="Kinase-like_dom_sf"/>
</dbReference>
<accession>A0A560F0K9</accession>
<comment type="caution">
    <text evidence="1">The sequence shown here is derived from an EMBL/GenBank/DDBJ whole genome shotgun (WGS) entry which is preliminary data.</text>
</comment>
<sequence length="560" mass="59457">MDLCPAPANPTLMDQAATIALLGDPATHQGLAVERIDTDSAIIFLAGDRAYKIRRAVHFPHLDLSTPDRRRRVALAEVAVNRRTAPGLYEGVLAVVPGAHGRLVLAPAGSGAGATPADRGAADRGTADWAAAVDWVVVMRRFAESSLFDRQAEAGLLTRDGMRAVADAVAALHESAHDEGINRAGWPPPGGMEAVRTAVTGALGALRQHPDLFDPPALDRLERGLMAAVARQEWLIERRRRSGYVRPCHGDLQLGNICLWGGQPTLFGAAILLDEAGAPRDGAPRDGDVVDGGPAVIDVFHDLAYLLMDLEHRRLRPFANLVLNRYLEQTGDFAGLALLPLFISLCAAIRAHMTASTAAARRPVGAGASFRREAAAYLDLALSALNPRAPRLIAIGGLPGTGKSTLARMLAPEIGPIPGAVILQSEALRRRLLDAPEEGTLAASGYSEAVTTRVYGEMAGRAGLVLEAGHAVVADAVYARPDQRADIEAVAHAAPVPFLGLWLVLNQQQAADEGRPKGERGGRGLGEMRWDILSVLGSAADVARRLLSQLARPEPWRPEV</sequence>
<evidence type="ECO:0000313" key="1">
    <source>
        <dbReference type="EMBL" id="TWB15134.1"/>
    </source>
</evidence>
<dbReference type="InterPro" id="IPR052732">
    <property type="entry name" value="Cell-binding_unc_protein"/>
</dbReference>
<protein>
    <recommendedName>
        <fullName evidence="3">Aminoglycoside phosphotransferase domain-containing protein</fullName>
    </recommendedName>
</protein>
<dbReference type="PANTHER" id="PTHR43883">
    <property type="entry name" value="SLR0207 PROTEIN"/>
    <property type="match status" value="1"/>
</dbReference>
<dbReference type="Gene3D" id="3.40.50.300">
    <property type="entry name" value="P-loop containing nucleotide triphosphate hydrolases"/>
    <property type="match status" value="1"/>
</dbReference>
<organism evidence="1 2">
    <name type="scientific">Nitrospirillum amazonense</name>
    <dbReference type="NCBI Taxonomy" id="28077"/>
    <lineage>
        <taxon>Bacteria</taxon>
        <taxon>Pseudomonadati</taxon>
        <taxon>Pseudomonadota</taxon>
        <taxon>Alphaproteobacteria</taxon>
        <taxon>Rhodospirillales</taxon>
        <taxon>Azospirillaceae</taxon>
        <taxon>Nitrospirillum</taxon>
    </lineage>
</organism>
<name>A0A560F0K9_9PROT</name>
<dbReference type="AlphaFoldDB" id="A0A560F0K9"/>
<dbReference type="Pfam" id="PF13671">
    <property type="entry name" value="AAA_33"/>
    <property type="match status" value="1"/>
</dbReference>
<dbReference type="InterPro" id="IPR027417">
    <property type="entry name" value="P-loop_NTPase"/>
</dbReference>